<dbReference type="Gene3D" id="1.20.140.90">
    <property type="entry name" value="Malonyl-CoA decarboxylase, oligemerization domain"/>
    <property type="match status" value="1"/>
</dbReference>
<dbReference type="InterPro" id="IPR007956">
    <property type="entry name" value="Malonyl_CoA_deC_C"/>
</dbReference>
<dbReference type="InterPro" id="IPR042303">
    <property type="entry name" value="Malonyl_CoA_deC_C_sf"/>
</dbReference>
<evidence type="ECO:0000313" key="5">
    <source>
        <dbReference type="Proteomes" id="UP000580517"/>
    </source>
</evidence>
<gene>
    <name evidence="4" type="ORF">H0A68_17255</name>
</gene>
<dbReference type="EMBL" id="JACCEW010000006">
    <property type="protein sequence ID" value="NYT38632.1"/>
    <property type="molecule type" value="Genomic_DNA"/>
</dbReference>
<dbReference type="GO" id="GO:0006633">
    <property type="term" value="P:fatty acid biosynthetic process"/>
    <property type="evidence" value="ECO:0007669"/>
    <property type="project" value="InterPro"/>
</dbReference>
<accession>A0A853FG46</accession>
<evidence type="ECO:0000259" key="3">
    <source>
        <dbReference type="Pfam" id="PF17408"/>
    </source>
</evidence>
<dbReference type="Proteomes" id="UP000580517">
    <property type="component" value="Unassembled WGS sequence"/>
</dbReference>
<feature type="compositionally biased region" description="Low complexity" evidence="1">
    <location>
        <begin position="11"/>
        <end position="22"/>
    </location>
</feature>
<dbReference type="PANTHER" id="PTHR28641">
    <property type="match status" value="1"/>
</dbReference>
<sequence length="455" mass="50572">MTATQTDPPRAAKAAADAQAGEAKNKSAPAVLVPGARDGGTVDVAVAPEAPQGLIARLGRWLERDHIPNAADVRPLFAARLTDVAANRLAQQWGARYIGASDKDRRAMVGSLAQASAALEPRQDQGLRFFRRLYAQADNLRLLVDLRADLLRWRKQVSGLTVLEHELEGLLSSWFDVGMLELRPINWDSPASLLEKLIQYEAVHEIHSWEELRHRVAEDRRCYAFFHPRMSDVPLIFVEVAFAPQMAGNVQLLLDPHVPSDPPQKARWAIFYSISNTQPGLRGISFGNFLLKRVIDELLRELPRLKSFATLSPIPGFADWLGKQDGKALHALLHDKTERQQAQDDPEAGAKWVQRLRDAAAGQASDTVQRNGLRLALHYLKSMKNGQPLDPVARFHLGNGARIERLNWGADCSAKGMAQSCGIMANYLYELDQLDDNLAQLAEGKPKLGLNLRWL</sequence>
<organism evidence="4 5">
    <name type="scientific">Allopusillimonas soli</name>
    <dbReference type="NCBI Taxonomy" id="659016"/>
    <lineage>
        <taxon>Bacteria</taxon>
        <taxon>Pseudomonadati</taxon>
        <taxon>Pseudomonadota</taxon>
        <taxon>Betaproteobacteria</taxon>
        <taxon>Burkholderiales</taxon>
        <taxon>Alcaligenaceae</taxon>
        <taxon>Allopusillimonas</taxon>
    </lineage>
</organism>
<proteinExistence type="predicted"/>
<dbReference type="InterPro" id="IPR038917">
    <property type="entry name" value="Malonyl_CoA_deC"/>
</dbReference>
<evidence type="ECO:0000256" key="1">
    <source>
        <dbReference type="SAM" id="MobiDB-lite"/>
    </source>
</evidence>
<name>A0A853FG46_9BURK</name>
<evidence type="ECO:0000259" key="2">
    <source>
        <dbReference type="Pfam" id="PF05292"/>
    </source>
</evidence>
<reference evidence="4 5" key="1">
    <citation type="submission" date="2020-07" db="EMBL/GenBank/DDBJ databases">
        <title>Taxonomic revisions and descriptions of new bacterial species based on genomic comparisons in the high-G+C-content subgroup of the family Alcaligenaceae.</title>
        <authorList>
            <person name="Szabo A."/>
            <person name="Felfoldi T."/>
        </authorList>
    </citation>
    <scope>NUCLEOTIDE SEQUENCE [LARGE SCALE GENOMIC DNA]</scope>
    <source>
        <strain evidence="4 5">DSM 25264</strain>
    </source>
</reference>
<dbReference type="InterPro" id="IPR038351">
    <property type="entry name" value="MCD_N_sf"/>
</dbReference>
<dbReference type="Pfam" id="PF05292">
    <property type="entry name" value="MCD"/>
    <property type="match status" value="1"/>
</dbReference>
<dbReference type="PANTHER" id="PTHR28641:SF1">
    <property type="entry name" value="MALONYL-COA DECARBOXYLASE, MITOCHONDRIAL"/>
    <property type="match status" value="1"/>
</dbReference>
<dbReference type="GO" id="GO:0050080">
    <property type="term" value="F:malonyl-CoA decarboxylase activity"/>
    <property type="evidence" value="ECO:0007669"/>
    <property type="project" value="InterPro"/>
</dbReference>
<keyword evidence="5" id="KW-1185">Reference proteome</keyword>
<feature type="domain" description="Malonyl-CoA decarboxylase N-terminal" evidence="3">
    <location>
        <begin position="113"/>
        <end position="175"/>
    </location>
</feature>
<dbReference type="Gene3D" id="3.40.630.150">
    <property type="entry name" value="Malonyl-CoA decarboxylase, catalytic domain"/>
    <property type="match status" value="1"/>
</dbReference>
<protein>
    <submittedName>
        <fullName evidence="4">Malonyl-CoA decarboxylase family protein</fullName>
    </submittedName>
</protein>
<comment type="caution">
    <text evidence="4">The sequence shown here is derived from an EMBL/GenBank/DDBJ whole genome shotgun (WGS) entry which is preliminary data.</text>
</comment>
<dbReference type="Pfam" id="PF17408">
    <property type="entry name" value="MCD_N"/>
    <property type="match status" value="1"/>
</dbReference>
<dbReference type="InterPro" id="IPR035372">
    <property type="entry name" value="MCD_N"/>
</dbReference>
<feature type="region of interest" description="Disordered" evidence="1">
    <location>
        <begin position="1"/>
        <end position="27"/>
    </location>
</feature>
<feature type="domain" description="Malonyl-CoA decarboxylase C-terminal" evidence="2">
    <location>
        <begin position="178"/>
        <end position="430"/>
    </location>
</feature>
<dbReference type="AlphaFoldDB" id="A0A853FG46"/>
<evidence type="ECO:0000313" key="4">
    <source>
        <dbReference type="EMBL" id="NYT38632.1"/>
    </source>
</evidence>